<dbReference type="SUPFAM" id="SSF89433">
    <property type="entry name" value="Baseplate structural protein gp8"/>
    <property type="match status" value="2"/>
</dbReference>
<accession>A0A381UMP3</accession>
<proteinExistence type="predicted"/>
<organism evidence="3">
    <name type="scientific">marine metagenome</name>
    <dbReference type="NCBI Taxonomy" id="408172"/>
    <lineage>
        <taxon>unclassified sequences</taxon>
        <taxon>metagenomes</taxon>
        <taxon>ecological metagenomes</taxon>
    </lineage>
</organism>
<evidence type="ECO:0000259" key="2">
    <source>
        <dbReference type="Pfam" id="PF09215"/>
    </source>
</evidence>
<feature type="domain" description="Bacteriophage T4 Gp8" evidence="2">
    <location>
        <begin position="3"/>
        <end position="126"/>
    </location>
</feature>
<sequence length="486" mass="51022">MPAIITNKFRIHNSEQFQEAFSEVSGNTFYLGIGRPQPFGTSTRGDGRTNNEGTDALPITPADNENTQNFTYDDMLACKKVASTNAGFVIPRRNWTNATVYDYYRHDYGEYITGTTTVQTSNSGAGTLYDATFYVLTAARNVYKCLDNNNGGTSTVEPTGTSTTILATADGYKWKYIYTLTAAQQAEFLSVDFMAVGTNGTVNAAAVDGAINIVKIKTAGSAGTDGTHTGVAIRGDGSSGVCSVTIASGAVTAATVTTPGTGYTYAYIKLADINAAGGGALITTELDCMIEPKGGHGFNAVQELGGFFVMLNTSLEGTESANSGDVTVANDFRKVSLIRDPKSGGSAASAATLRATTAVVGASSNLTFSVDEKISQASTGAVGKVVEWDPTNKILYYIQPRHNDEGIDTNGNQTAFSGTNIITGADTNATLTPATTTGTVNSQTFSNGYSSSEIDHGSGEIVYVENRAPITRAADQTENIKLIIEF</sequence>
<dbReference type="AlphaFoldDB" id="A0A381UMP3"/>
<dbReference type="InterPro" id="IPR015298">
    <property type="entry name" value="Phage_T4_Gp8"/>
</dbReference>
<feature type="compositionally biased region" description="Polar residues" evidence="1">
    <location>
        <begin position="39"/>
        <end position="53"/>
    </location>
</feature>
<dbReference type="Gene3D" id="2.60.340.10">
    <property type="entry name" value="baseplate structural protein gp8, domain 1"/>
    <property type="match status" value="2"/>
</dbReference>
<evidence type="ECO:0000256" key="1">
    <source>
        <dbReference type="SAM" id="MobiDB-lite"/>
    </source>
</evidence>
<dbReference type="EMBL" id="UINC01006750">
    <property type="protein sequence ID" value="SVA29412.1"/>
    <property type="molecule type" value="Genomic_DNA"/>
</dbReference>
<evidence type="ECO:0000313" key="3">
    <source>
        <dbReference type="EMBL" id="SVA29412.1"/>
    </source>
</evidence>
<name>A0A381UMP3_9ZZZZ</name>
<dbReference type="InterPro" id="IPR036327">
    <property type="entry name" value="Gp8_sf"/>
</dbReference>
<feature type="region of interest" description="Disordered" evidence="1">
    <location>
        <begin position="37"/>
        <end position="65"/>
    </location>
</feature>
<protein>
    <recommendedName>
        <fullName evidence="2">Bacteriophage T4 Gp8 domain-containing protein</fullName>
    </recommendedName>
</protein>
<reference evidence="3" key="1">
    <citation type="submission" date="2018-05" db="EMBL/GenBank/DDBJ databases">
        <authorList>
            <person name="Lanie J.A."/>
            <person name="Ng W.-L."/>
            <person name="Kazmierczak K.M."/>
            <person name="Andrzejewski T.M."/>
            <person name="Davidsen T.M."/>
            <person name="Wayne K.J."/>
            <person name="Tettelin H."/>
            <person name="Glass J.I."/>
            <person name="Rusch D."/>
            <person name="Podicherti R."/>
            <person name="Tsui H.-C.T."/>
            <person name="Winkler M.E."/>
        </authorList>
    </citation>
    <scope>NUCLEOTIDE SEQUENCE</scope>
</reference>
<feature type="domain" description="Bacteriophage T4 Gp8" evidence="2">
    <location>
        <begin position="437"/>
        <end position="486"/>
    </location>
</feature>
<dbReference type="Pfam" id="PF09215">
    <property type="entry name" value="Phage-Gp8"/>
    <property type="match status" value="2"/>
</dbReference>
<gene>
    <name evidence="3" type="ORF">METZ01_LOCUS82266</name>
</gene>